<organism evidence="2 3">
    <name type="scientific">Klugiella xanthotipulae</name>
    <dbReference type="NCBI Taxonomy" id="244735"/>
    <lineage>
        <taxon>Bacteria</taxon>
        <taxon>Bacillati</taxon>
        <taxon>Actinomycetota</taxon>
        <taxon>Actinomycetes</taxon>
        <taxon>Micrococcales</taxon>
        <taxon>Microbacteriaceae</taxon>
        <taxon>Klugiella</taxon>
    </lineage>
</organism>
<dbReference type="AlphaFoldDB" id="A0A543I679"/>
<feature type="region of interest" description="Disordered" evidence="1">
    <location>
        <begin position="451"/>
        <end position="648"/>
    </location>
</feature>
<reference evidence="2 3" key="1">
    <citation type="submission" date="2019-06" db="EMBL/GenBank/DDBJ databases">
        <title>Sequencing the genomes of 1000 actinobacteria strains.</title>
        <authorList>
            <person name="Klenk H.-P."/>
        </authorList>
    </citation>
    <scope>NUCLEOTIDE SEQUENCE [LARGE SCALE GENOMIC DNA]</scope>
    <source>
        <strain evidence="2 3">DSM 18031</strain>
    </source>
</reference>
<accession>A0A543I679</accession>
<dbReference type="OrthoDB" id="3259283at2"/>
<evidence type="ECO:0000256" key="1">
    <source>
        <dbReference type="SAM" id="MobiDB-lite"/>
    </source>
</evidence>
<proteinExistence type="predicted"/>
<sequence length="769" mass="80721">MLDFYPDTTADGRIIPSQIPGKDLLPDNVNAAADTLSSTAKNIRTDATDVETNWQVLPAVFVAPSADVMYGAMRPAVRSTNTLAGKLDKVASALYDYATNIATLKKEFETIRTDAESFRTEIDNGVWVIPSETKKYEWRVPDGGGSTGGSGTGGEGGIVDPIASQVKALQAAGETVRRTGGIIEITVDWKESSEHVDRNNKLLDRVADQYAKLSAFEAECANTINAQRDTVVDRVEAVKAWQLKQDGENTVDLPWGHRVQESRNCGEGVWHGVGTGARDGLHGLGGLVVGYNPQSGDWWQGESYGNAWGGLATGVGSLLLVTQPASYIPALIPGGFQDLWKGAAQNTIGMAKGMVGWDQWADNPAEAAGTTIFNVATIFIPGPKGLSAILRGTTIGSKLDGIIVGAETKTGDLAGKLPEFFTPPKFDFPDEAPVAGKTPGLDVAEPVAVGHLPETPGASLAPAAPHTPGPVASHPTGGPGPHYESPVPARPTEPDTPAPVDRPADTPPGQPGGTHPTDTAPQAPSERPGADDGTRPLPDSDPPSPDSGGPTDSNPGGHGGPGGNSGSGDGPSDGDGNGSGDRGDDDGDWGDDDGDWGAEPERPDLVPDTSNPGGREHPLRPNLGDSDGGPGAWGESPRDQNSAGMPNQVELSGILPSENGKVIEYYVESPATGKSVAFDNFTHRGDPPIEVYQEFKGDYSFMQQPWFPKPRLDAILADMAVQARRQWAGMGDSGGVLEWYFTNPEVADLARSFFEQAGGLERVSIYVVK</sequence>
<evidence type="ECO:0000313" key="2">
    <source>
        <dbReference type="EMBL" id="TQM65980.1"/>
    </source>
</evidence>
<feature type="compositionally biased region" description="Gly residues" evidence="1">
    <location>
        <begin position="556"/>
        <end position="580"/>
    </location>
</feature>
<dbReference type="RefSeq" id="WP_141915997.1">
    <property type="nucleotide sequence ID" value="NZ_VFPN01000001.1"/>
</dbReference>
<comment type="caution">
    <text evidence="2">The sequence shown here is derived from an EMBL/GenBank/DDBJ whole genome shotgun (WGS) entry which is preliminary data.</text>
</comment>
<protein>
    <recommendedName>
        <fullName evidence="4">Restriction endonuclease fold toxin 5 of polymorphic toxin system</fullName>
    </recommendedName>
</protein>
<dbReference type="Proteomes" id="UP000318331">
    <property type="component" value="Unassembled WGS sequence"/>
</dbReference>
<keyword evidence="3" id="KW-1185">Reference proteome</keyword>
<feature type="compositionally biased region" description="Acidic residues" evidence="1">
    <location>
        <begin position="583"/>
        <end position="598"/>
    </location>
</feature>
<evidence type="ECO:0000313" key="3">
    <source>
        <dbReference type="Proteomes" id="UP000318331"/>
    </source>
</evidence>
<feature type="compositionally biased region" description="Pro residues" evidence="1">
    <location>
        <begin position="488"/>
        <end position="497"/>
    </location>
</feature>
<name>A0A543I679_9MICO</name>
<dbReference type="EMBL" id="VFPN01000001">
    <property type="protein sequence ID" value="TQM65980.1"/>
    <property type="molecule type" value="Genomic_DNA"/>
</dbReference>
<evidence type="ECO:0008006" key="4">
    <source>
        <dbReference type="Google" id="ProtNLM"/>
    </source>
</evidence>
<gene>
    <name evidence="2" type="ORF">FB466_0800</name>
</gene>
<feature type="compositionally biased region" description="Low complexity" evidence="1">
    <location>
        <begin position="546"/>
        <end position="555"/>
    </location>
</feature>